<dbReference type="EMBL" id="CP013611">
    <property type="protein sequence ID" value="ALU41920.1"/>
    <property type="molecule type" value="Genomic_DNA"/>
</dbReference>
<dbReference type="RefSeq" id="WP_058795368.1">
    <property type="nucleotide sequence ID" value="NZ_CP013611.1"/>
</dbReference>
<evidence type="ECO:0000313" key="2">
    <source>
        <dbReference type="Proteomes" id="UP000069015"/>
    </source>
</evidence>
<name>A0A0U3I2P5_9GAMM</name>
<reference evidence="1 2" key="1">
    <citation type="submission" date="2015-12" db="EMBL/GenBank/DDBJ databases">
        <title>Complete genome sequence of Pseudoalteromonas rubra SCSIO 6842, harboring a conjugative plasmid.</title>
        <authorList>
            <person name="Li B."/>
            <person name="Wang X."/>
        </authorList>
    </citation>
    <scope>NUCLEOTIDE SEQUENCE [LARGE SCALE GENOMIC DNA]</scope>
    <source>
        <strain evidence="1 2">SCSIO 6842</strain>
    </source>
</reference>
<dbReference type="KEGG" id="prr:AT705_02640"/>
<evidence type="ECO:0000313" key="1">
    <source>
        <dbReference type="EMBL" id="ALU41920.1"/>
    </source>
</evidence>
<organism evidence="1 2">
    <name type="scientific">Pseudoalteromonas rubra</name>
    <dbReference type="NCBI Taxonomy" id="43658"/>
    <lineage>
        <taxon>Bacteria</taxon>
        <taxon>Pseudomonadati</taxon>
        <taxon>Pseudomonadota</taxon>
        <taxon>Gammaproteobacteria</taxon>
        <taxon>Alteromonadales</taxon>
        <taxon>Pseudoalteromonadaceae</taxon>
        <taxon>Pseudoalteromonas</taxon>
    </lineage>
</organism>
<dbReference type="Proteomes" id="UP000069015">
    <property type="component" value="Chromosome 1"/>
</dbReference>
<protein>
    <submittedName>
        <fullName evidence="1">Uncharacterized protein</fullName>
    </submittedName>
</protein>
<gene>
    <name evidence="1" type="ORF">AT705_02640</name>
</gene>
<accession>A0A0U3I2P5</accession>
<proteinExistence type="predicted"/>
<sequence length="163" mass="17917">MDFSKITELCGSLKTALADALPAEHTNVLSKIISGMCPREFVELEQEYSAQSEALIQGVLKAVHDFGLGSQVLQSALQTVVPKAHDSKSLLVYYYALCQLCAAQRVYESLMNEPDLLDTTMFYLDRIQSAYRVSLDAQPAGVIEWPFASEPPLRAGAQHGVVH</sequence>
<dbReference type="AlphaFoldDB" id="A0A0U3I2P5"/>